<feature type="transmembrane region" description="Helical" evidence="1">
    <location>
        <begin position="119"/>
        <end position="140"/>
    </location>
</feature>
<dbReference type="Pfam" id="PF20182">
    <property type="entry name" value="DUF6545"/>
    <property type="match status" value="1"/>
</dbReference>
<keyword evidence="1" id="KW-1133">Transmembrane helix</keyword>
<feature type="transmembrane region" description="Helical" evidence="1">
    <location>
        <begin position="45"/>
        <end position="64"/>
    </location>
</feature>
<dbReference type="Proteomes" id="UP001432039">
    <property type="component" value="Chromosome"/>
</dbReference>
<dbReference type="NCBIfam" id="NF042915">
    <property type="entry name" value="MAB_1171c_fam"/>
    <property type="match status" value="1"/>
</dbReference>
<name>A0ABZ1THU3_STRVG</name>
<dbReference type="InterPro" id="IPR050039">
    <property type="entry name" value="MAB_1171c-like"/>
</dbReference>
<keyword evidence="1" id="KW-0812">Transmembrane</keyword>
<reference evidence="3" key="1">
    <citation type="submission" date="2022-10" db="EMBL/GenBank/DDBJ databases">
        <title>The complete genomes of actinobacterial strains from the NBC collection.</title>
        <authorList>
            <person name="Joergensen T.S."/>
            <person name="Alvarez Arevalo M."/>
            <person name="Sterndorff E.B."/>
            <person name="Faurdal D."/>
            <person name="Vuksanovic O."/>
            <person name="Mourched A.-S."/>
            <person name="Charusanti P."/>
            <person name="Shaw S."/>
            <person name="Blin K."/>
            <person name="Weber T."/>
        </authorList>
    </citation>
    <scope>NUCLEOTIDE SEQUENCE</scope>
    <source>
        <strain evidence="3">NBC_00248</strain>
    </source>
</reference>
<feature type="transmembrane region" description="Helical" evidence="1">
    <location>
        <begin position="160"/>
        <end position="182"/>
    </location>
</feature>
<dbReference type="EMBL" id="CP108090">
    <property type="protein sequence ID" value="WUQ14968.1"/>
    <property type="molecule type" value="Genomic_DNA"/>
</dbReference>
<keyword evidence="4" id="KW-1185">Reference proteome</keyword>
<feature type="domain" description="DUF6545" evidence="2">
    <location>
        <begin position="191"/>
        <end position="316"/>
    </location>
</feature>
<feature type="transmembrane region" description="Helical" evidence="1">
    <location>
        <begin position="84"/>
        <end position="107"/>
    </location>
</feature>
<gene>
    <name evidence="3" type="ORF">OG517_28130</name>
</gene>
<accession>A0ABZ1THU3</accession>
<feature type="transmembrane region" description="Helical" evidence="1">
    <location>
        <begin position="6"/>
        <end position="24"/>
    </location>
</feature>
<dbReference type="InterPro" id="IPR046675">
    <property type="entry name" value="DUF6545"/>
</dbReference>
<proteinExistence type="predicted"/>
<evidence type="ECO:0000313" key="4">
    <source>
        <dbReference type="Proteomes" id="UP001432039"/>
    </source>
</evidence>
<protein>
    <recommendedName>
        <fullName evidence="2">DUF6545 domain-containing protein</fullName>
    </recommendedName>
</protein>
<evidence type="ECO:0000256" key="1">
    <source>
        <dbReference type="SAM" id="Phobius"/>
    </source>
</evidence>
<sequence>MIDAVLGVASVTNLLVHLLALAATSAMVEFVRELTGRSQGRPSRVNLIGLAVAMALLTSVFAVMPRPNGDVDLLTYSQNSPAGFLYWIIVTGVVAIGLAACAVLCWIHGSHAHPGPVRTSLWLMRLSMLLGTIYLAHRLAYLTARYLRLQWFDSAVVRAITQALLVLTLLLLALSVLWPALAGHRQRRIAARQGRRIAPLWRLLQTATPEVVLALPDELHRGNPRLRLYRYVIEVRDSILALEGHVGAAHVAAAEAQLRAAGFGGDRLAPAVEAAVLRYAIAAELGLREKAFDRRAVAGDGRDLDSEIRWIAQVAAVIDVPAVVLTAERLYLMPGVPLPNPPGQG</sequence>
<evidence type="ECO:0000313" key="3">
    <source>
        <dbReference type="EMBL" id="WUQ14968.1"/>
    </source>
</evidence>
<organism evidence="3 4">
    <name type="scientific">Streptomyces virginiae</name>
    <name type="common">Streptomyces cinnamonensis</name>
    <dbReference type="NCBI Taxonomy" id="1961"/>
    <lineage>
        <taxon>Bacteria</taxon>
        <taxon>Bacillati</taxon>
        <taxon>Actinomycetota</taxon>
        <taxon>Actinomycetes</taxon>
        <taxon>Kitasatosporales</taxon>
        <taxon>Streptomycetaceae</taxon>
        <taxon>Streptomyces</taxon>
    </lineage>
</organism>
<keyword evidence="1" id="KW-0472">Membrane</keyword>
<evidence type="ECO:0000259" key="2">
    <source>
        <dbReference type="Pfam" id="PF20182"/>
    </source>
</evidence>